<dbReference type="EMBL" id="LDRX01000236">
    <property type="protein sequence ID" value="KTS72194.1"/>
    <property type="molecule type" value="Genomic_DNA"/>
</dbReference>
<name>A0ACC4ZNG4_9BACL</name>
<gene>
    <name evidence="1" type="ORF">NS115_24440</name>
</gene>
<reference evidence="1 2" key="1">
    <citation type="journal article" date="2016" name="Front. Microbiol.">
        <title>Genomic Resource of Rice Seed Associated Bacteria.</title>
        <authorList>
            <person name="Midha S."/>
            <person name="Bansal K."/>
            <person name="Sharma S."/>
            <person name="Kumar N."/>
            <person name="Patil P.P."/>
            <person name="Chaudhry V."/>
            <person name="Patil P.B."/>
        </authorList>
    </citation>
    <scope>NUCLEOTIDE SEQUENCE [LARGE SCALE GENOMIC DNA]</scope>
    <source>
        <strain evidence="1 2">NS115</strain>
    </source>
</reference>
<keyword evidence="2" id="KW-1185">Reference proteome</keyword>
<organism evidence="1 2">
    <name type="scientific">Paenibacillus jamilae</name>
    <dbReference type="NCBI Taxonomy" id="114136"/>
    <lineage>
        <taxon>Bacteria</taxon>
        <taxon>Bacillati</taxon>
        <taxon>Bacillota</taxon>
        <taxon>Bacilli</taxon>
        <taxon>Bacillales</taxon>
        <taxon>Paenibacillaceae</taxon>
        <taxon>Paenibacillus</taxon>
    </lineage>
</organism>
<accession>A0ACC4ZNG4</accession>
<evidence type="ECO:0000313" key="2">
    <source>
        <dbReference type="Proteomes" id="UP000074866"/>
    </source>
</evidence>
<evidence type="ECO:0000313" key="1">
    <source>
        <dbReference type="EMBL" id="KTS72194.1"/>
    </source>
</evidence>
<sequence length="279" mass="32426">MNKVSIVVRTKDRPLLLKRAINSILSQTYADWEIVLVNSGEDKELIESIIHDFKSKSSNDIILFHIKSNLHIDELINFGVSKSTGYYVTLLDDDDTWDASFLDECISLLDENKGIDGAVTQTNIIEETLEANKICFINSYVFNNRLQKISGWKIARCNLFTTNSFVYKREAYDRIGGYRKDIPLLGDWEFNMRFFLKHKIVVIPKALANYHKRIDAGNNSGKFYANTSLTKHLRYDRIIRREYLKQGVTNGPFLFCLLVYLFGYINVMIKLTKSFIYRK</sequence>
<proteinExistence type="predicted"/>
<dbReference type="Proteomes" id="UP000074866">
    <property type="component" value="Unassembled WGS sequence"/>
</dbReference>
<protein>
    <submittedName>
        <fullName evidence="1">Uncharacterized protein</fullName>
    </submittedName>
</protein>
<comment type="caution">
    <text evidence="1">The sequence shown here is derived from an EMBL/GenBank/DDBJ whole genome shotgun (WGS) entry which is preliminary data.</text>
</comment>